<keyword evidence="2" id="KW-1185">Reference proteome</keyword>
<evidence type="ECO:0000313" key="2">
    <source>
        <dbReference type="Proteomes" id="UP000886998"/>
    </source>
</evidence>
<accession>A0A8X6M8L9</accession>
<dbReference type="OrthoDB" id="10492836at2759"/>
<protein>
    <submittedName>
        <fullName evidence="1">Uncharacterized protein</fullName>
    </submittedName>
</protein>
<dbReference type="EMBL" id="BMAV01024260">
    <property type="protein sequence ID" value="GFS31607.1"/>
    <property type="molecule type" value="Genomic_DNA"/>
</dbReference>
<evidence type="ECO:0000313" key="1">
    <source>
        <dbReference type="EMBL" id="GFS31607.1"/>
    </source>
</evidence>
<gene>
    <name evidence="1" type="ORF">TNIN_165031</name>
</gene>
<name>A0A8X6M8L9_9ARAC</name>
<reference evidence="1" key="1">
    <citation type="submission" date="2020-08" db="EMBL/GenBank/DDBJ databases">
        <title>Multicomponent nature underlies the extraordinary mechanical properties of spider dragline silk.</title>
        <authorList>
            <person name="Kono N."/>
            <person name="Nakamura H."/>
            <person name="Mori M."/>
            <person name="Yoshida Y."/>
            <person name="Ohtoshi R."/>
            <person name="Malay A.D."/>
            <person name="Moran D.A.P."/>
            <person name="Tomita M."/>
            <person name="Numata K."/>
            <person name="Arakawa K."/>
        </authorList>
    </citation>
    <scope>NUCLEOTIDE SEQUENCE</scope>
</reference>
<dbReference type="Proteomes" id="UP000886998">
    <property type="component" value="Unassembled WGS sequence"/>
</dbReference>
<sequence length="164" mass="18104">MSPGSETLPTLEPKNTTMLNVKSECFQPKQTIPYVESFEDEREEFVGHTQGRSSVLLSTTLGKKTPRTTLSLLKDAGMEHHKWLASNPLLLPDSMCQDLSYSSSSETCGNRIHIPLLSRFHPKPQTVTISVIKKSVISTIARIFNPLGLIGPAITMAKILLQSL</sequence>
<proteinExistence type="predicted"/>
<organism evidence="1 2">
    <name type="scientific">Trichonephila inaurata madagascariensis</name>
    <dbReference type="NCBI Taxonomy" id="2747483"/>
    <lineage>
        <taxon>Eukaryota</taxon>
        <taxon>Metazoa</taxon>
        <taxon>Ecdysozoa</taxon>
        <taxon>Arthropoda</taxon>
        <taxon>Chelicerata</taxon>
        <taxon>Arachnida</taxon>
        <taxon>Araneae</taxon>
        <taxon>Araneomorphae</taxon>
        <taxon>Entelegynae</taxon>
        <taxon>Araneoidea</taxon>
        <taxon>Nephilidae</taxon>
        <taxon>Trichonephila</taxon>
        <taxon>Trichonephila inaurata</taxon>
    </lineage>
</organism>
<comment type="caution">
    <text evidence="1">The sequence shown here is derived from an EMBL/GenBank/DDBJ whole genome shotgun (WGS) entry which is preliminary data.</text>
</comment>
<dbReference type="AlphaFoldDB" id="A0A8X6M8L9"/>